<dbReference type="PANTHER" id="PTHR12461:SF99">
    <property type="entry name" value="BIFUNCTIONAL PEPTIDASE AND (3S)-LYSYL HYDROXYLASE JMJD7"/>
    <property type="match status" value="1"/>
</dbReference>
<comment type="caution">
    <text evidence="2">The sequence shown here is derived from an EMBL/GenBank/DDBJ whole genome shotgun (WGS) entry which is preliminary data.</text>
</comment>
<dbReference type="InterPro" id="IPR014710">
    <property type="entry name" value="RmlC-like_jellyroll"/>
</dbReference>
<keyword evidence="3" id="KW-1185">Reference proteome</keyword>
<proteinExistence type="predicted"/>
<name>A0AAW1V9P7_9CUCU</name>
<dbReference type="AlphaFoldDB" id="A0AAW1V9P7"/>
<sequence>MNDALSVLYHETNDFLHVPFEIAQVDVSETLSPNWALTFHKSYVSKNKPLIIKNGCTGFSAYGKWSIDYFKNKLSDKLITVAVTPNGYADGIANYDGDYFVLPEEKTMKMAEFLDTLEHPKKNYVCYIQKQNSNLHDFPEISKDIGNGFKWATEAFGEEPDNINFWMGDLRAITSMHKDPYENIYCVIDGYKDFILISPTDLPYVPYKEYPIAKFENVSPTSFEMKKESSVCSSNTIKWIPVDPLDEESMNAYPKFDKARKYVIRVEKGDVLYLPSLWFHHVRQSHGCIAVNFWYDMDFDIKYCYYRMLQQLCKQNI</sequence>
<organism evidence="2 3">
    <name type="scientific">Henosepilachna vigintioctopunctata</name>
    <dbReference type="NCBI Taxonomy" id="420089"/>
    <lineage>
        <taxon>Eukaryota</taxon>
        <taxon>Metazoa</taxon>
        <taxon>Ecdysozoa</taxon>
        <taxon>Arthropoda</taxon>
        <taxon>Hexapoda</taxon>
        <taxon>Insecta</taxon>
        <taxon>Pterygota</taxon>
        <taxon>Neoptera</taxon>
        <taxon>Endopterygota</taxon>
        <taxon>Coleoptera</taxon>
        <taxon>Polyphaga</taxon>
        <taxon>Cucujiformia</taxon>
        <taxon>Coccinelloidea</taxon>
        <taxon>Coccinellidae</taxon>
        <taxon>Epilachninae</taxon>
        <taxon>Epilachnini</taxon>
        <taxon>Henosepilachna</taxon>
    </lineage>
</organism>
<dbReference type="Pfam" id="PF13621">
    <property type="entry name" value="Cupin_8"/>
    <property type="match status" value="1"/>
</dbReference>
<dbReference type="InterPro" id="IPR003347">
    <property type="entry name" value="JmjC_dom"/>
</dbReference>
<dbReference type="SUPFAM" id="SSF51197">
    <property type="entry name" value="Clavaminate synthase-like"/>
    <property type="match status" value="1"/>
</dbReference>
<feature type="domain" description="JmjC" evidence="1">
    <location>
        <begin position="127"/>
        <end position="310"/>
    </location>
</feature>
<dbReference type="PROSITE" id="PS51184">
    <property type="entry name" value="JMJC"/>
    <property type="match status" value="1"/>
</dbReference>
<dbReference type="EMBL" id="JARQZJ010000121">
    <property type="protein sequence ID" value="KAK9888740.1"/>
    <property type="molecule type" value="Genomic_DNA"/>
</dbReference>
<dbReference type="Proteomes" id="UP001431783">
    <property type="component" value="Unassembled WGS sequence"/>
</dbReference>
<dbReference type="InterPro" id="IPR041667">
    <property type="entry name" value="Cupin_8"/>
</dbReference>
<dbReference type="SMART" id="SM00558">
    <property type="entry name" value="JmjC"/>
    <property type="match status" value="1"/>
</dbReference>
<reference evidence="2 3" key="1">
    <citation type="submission" date="2023-03" db="EMBL/GenBank/DDBJ databases">
        <title>Genome insight into feeding habits of ladybird beetles.</title>
        <authorList>
            <person name="Li H.-S."/>
            <person name="Huang Y.-H."/>
            <person name="Pang H."/>
        </authorList>
    </citation>
    <scope>NUCLEOTIDE SEQUENCE [LARGE SCALE GENOMIC DNA]</scope>
    <source>
        <strain evidence="2">SYSU_2023b</strain>
        <tissue evidence="2">Whole body</tissue>
    </source>
</reference>
<accession>A0AAW1V9P7</accession>
<dbReference type="PANTHER" id="PTHR12461">
    <property type="entry name" value="HYPOXIA-INDUCIBLE FACTOR 1 ALPHA INHIBITOR-RELATED"/>
    <property type="match status" value="1"/>
</dbReference>
<dbReference type="Gene3D" id="2.60.120.10">
    <property type="entry name" value="Jelly Rolls"/>
    <property type="match status" value="1"/>
</dbReference>
<evidence type="ECO:0000313" key="2">
    <source>
        <dbReference type="EMBL" id="KAK9888740.1"/>
    </source>
</evidence>
<evidence type="ECO:0000313" key="3">
    <source>
        <dbReference type="Proteomes" id="UP001431783"/>
    </source>
</evidence>
<gene>
    <name evidence="2" type="ORF">WA026_000967</name>
</gene>
<evidence type="ECO:0000259" key="1">
    <source>
        <dbReference type="PROSITE" id="PS51184"/>
    </source>
</evidence>
<protein>
    <recommendedName>
        <fullName evidence="1">JmjC domain-containing protein</fullName>
    </recommendedName>
</protein>